<reference evidence="1" key="2">
    <citation type="journal article" date="2023" name="Int. J. Mol. Sci.">
        <title>De Novo Assembly and Annotation of 11 Diverse Shrub Willow (Salix) Genomes Reveals Novel Gene Organization in Sex-Linked Regions.</title>
        <authorList>
            <person name="Hyden B."/>
            <person name="Feng K."/>
            <person name="Yates T.B."/>
            <person name="Jawdy S."/>
            <person name="Cereghino C."/>
            <person name="Smart L.B."/>
            <person name="Muchero W."/>
        </authorList>
    </citation>
    <scope>NUCLEOTIDE SEQUENCE</scope>
    <source>
        <tissue evidence="1">Shoot tip</tissue>
    </source>
</reference>
<proteinExistence type="predicted"/>
<protein>
    <submittedName>
        <fullName evidence="1">Uncharacterized protein</fullName>
    </submittedName>
</protein>
<keyword evidence="2" id="KW-1185">Reference proteome</keyword>
<evidence type="ECO:0000313" key="1">
    <source>
        <dbReference type="EMBL" id="KAJ6395518.1"/>
    </source>
</evidence>
<comment type="caution">
    <text evidence="1">The sequence shown here is derived from an EMBL/GenBank/DDBJ whole genome shotgun (WGS) entry which is preliminary data.</text>
</comment>
<accession>A0ABQ9CB63</accession>
<sequence>MPFLSDTASAIKSRFGFHDRSVSESVPSTPDLLKSVARDHNLASTQSLVSISAARRIDDWEDDDNDGVTGSVVSVPRHAQSFELSEDPSFWKEHNVQVSPSFHFVT</sequence>
<dbReference type="Proteomes" id="UP001141253">
    <property type="component" value="Chromosome 4"/>
</dbReference>
<organism evidence="1 2">
    <name type="scientific">Salix suchowensis</name>
    <dbReference type="NCBI Taxonomy" id="1278906"/>
    <lineage>
        <taxon>Eukaryota</taxon>
        <taxon>Viridiplantae</taxon>
        <taxon>Streptophyta</taxon>
        <taxon>Embryophyta</taxon>
        <taxon>Tracheophyta</taxon>
        <taxon>Spermatophyta</taxon>
        <taxon>Magnoliopsida</taxon>
        <taxon>eudicotyledons</taxon>
        <taxon>Gunneridae</taxon>
        <taxon>Pentapetalae</taxon>
        <taxon>rosids</taxon>
        <taxon>fabids</taxon>
        <taxon>Malpighiales</taxon>
        <taxon>Salicaceae</taxon>
        <taxon>Saliceae</taxon>
        <taxon>Salix</taxon>
    </lineage>
</organism>
<reference evidence="1" key="1">
    <citation type="submission" date="2022-10" db="EMBL/GenBank/DDBJ databases">
        <authorList>
            <person name="Hyden B.L."/>
            <person name="Feng K."/>
            <person name="Yates T."/>
            <person name="Jawdy S."/>
            <person name="Smart L.B."/>
            <person name="Muchero W."/>
        </authorList>
    </citation>
    <scope>NUCLEOTIDE SEQUENCE</scope>
    <source>
        <tissue evidence="1">Shoot tip</tissue>
    </source>
</reference>
<evidence type="ECO:0000313" key="2">
    <source>
        <dbReference type="Proteomes" id="UP001141253"/>
    </source>
</evidence>
<gene>
    <name evidence="1" type="ORF">OIU77_020710</name>
</gene>
<name>A0ABQ9CB63_9ROSI</name>
<dbReference type="EMBL" id="JAPFFI010000004">
    <property type="protein sequence ID" value="KAJ6395518.1"/>
    <property type="molecule type" value="Genomic_DNA"/>
</dbReference>